<comment type="caution">
    <text evidence="1">The sequence shown here is derived from an EMBL/GenBank/DDBJ whole genome shotgun (WGS) entry which is preliminary data.</text>
</comment>
<organism evidence="1 2">
    <name type="scientific">Streptomyces turgidiscabies</name>
    <dbReference type="NCBI Taxonomy" id="85558"/>
    <lineage>
        <taxon>Bacteria</taxon>
        <taxon>Bacillati</taxon>
        <taxon>Actinomycetota</taxon>
        <taxon>Actinomycetes</taxon>
        <taxon>Kitasatosporales</taxon>
        <taxon>Streptomycetaceae</taxon>
        <taxon>Streptomyces</taxon>
    </lineage>
</organism>
<accession>A0ABU0RXK6</accession>
<dbReference type="Proteomes" id="UP001223072">
    <property type="component" value="Unassembled WGS sequence"/>
</dbReference>
<dbReference type="EMBL" id="JAUSZS010000008">
    <property type="protein sequence ID" value="MDQ0936695.1"/>
    <property type="molecule type" value="Genomic_DNA"/>
</dbReference>
<reference evidence="1 2" key="1">
    <citation type="submission" date="2023-07" db="EMBL/GenBank/DDBJ databases">
        <title>Comparative genomics of wheat-associated soil bacteria to identify genetic determinants of phenazine resistance.</title>
        <authorList>
            <person name="Mouncey N."/>
        </authorList>
    </citation>
    <scope>NUCLEOTIDE SEQUENCE [LARGE SCALE GENOMIC DNA]</scope>
    <source>
        <strain evidence="1 2">W2I16</strain>
    </source>
</reference>
<sequence>MTGLLLSPVPELTGKPLFRMQTRAGCAPSQHPALPMPVTFGVVGGVLTGRAGARQAHRSRERASHSIEKGIAMTELSTPAAARTGPRSWTWCVV</sequence>
<evidence type="ECO:0000313" key="1">
    <source>
        <dbReference type="EMBL" id="MDQ0936695.1"/>
    </source>
</evidence>
<gene>
    <name evidence="1" type="ORF">QFZ49_006670</name>
</gene>
<proteinExistence type="predicted"/>
<protein>
    <submittedName>
        <fullName evidence="1">Uncharacterized protein</fullName>
    </submittedName>
</protein>
<name>A0ABU0RXK6_9ACTN</name>
<keyword evidence="2" id="KW-1185">Reference proteome</keyword>
<evidence type="ECO:0000313" key="2">
    <source>
        <dbReference type="Proteomes" id="UP001223072"/>
    </source>
</evidence>
<dbReference type="RefSeq" id="WP_307630061.1">
    <property type="nucleotide sequence ID" value="NZ_JAUSZS010000008.1"/>
</dbReference>